<evidence type="ECO:0000256" key="2">
    <source>
        <dbReference type="PIRNR" id="PIRNR016661"/>
    </source>
</evidence>
<keyword evidence="3" id="KW-0812">Transmembrane</keyword>
<dbReference type="Pfam" id="PF02632">
    <property type="entry name" value="BioY"/>
    <property type="match status" value="1"/>
</dbReference>
<protein>
    <recommendedName>
        <fullName evidence="2">Biotin transporter</fullName>
    </recommendedName>
</protein>
<organism evidence="4 5">
    <name type="scientific">Gracilibacillus halophilus YIM-C55.5</name>
    <dbReference type="NCBI Taxonomy" id="1308866"/>
    <lineage>
        <taxon>Bacteria</taxon>
        <taxon>Bacillati</taxon>
        <taxon>Bacillota</taxon>
        <taxon>Bacilli</taxon>
        <taxon>Bacillales</taxon>
        <taxon>Bacillaceae</taxon>
        <taxon>Gracilibacillus</taxon>
    </lineage>
</organism>
<dbReference type="AlphaFoldDB" id="N4WNN7"/>
<comment type="caution">
    <text evidence="4">The sequence shown here is derived from an EMBL/GenBank/DDBJ whole genome shotgun (WGS) entry which is preliminary data.</text>
</comment>
<keyword evidence="2" id="KW-1003">Cell membrane</keyword>
<dbReference type="InterPro" id="IPR003784">
    <property type="entry name" value="BioY"/>
</dbReference>
<dbReference type="Gene3D" id="1.10.1760.20">
    <property type="match status" value="1"/>
</dbReference>
<dbReference type="Proteomes" id="UP000012283">
    <property type="component" value="Unassembled WGS sequence"/>
</dbReference>
<feature type="transmembrane region" description="Helical" evidence="3">
    <location>
        <begin position="79"/>
        <end position="100"/>
    </location>
</feature>
<dbReference type="PIRSF" id="PIRSF016661">
    <property type="entry name" value="BioY"/>
    <property type="match status" value="1"/>
</dbReference>
<proteinExistence type="inferred from homology"/>
<keyword evidence="5" id="KW-1185">Reference proteome</keyword>
<dbReference type="RefSeq" id="WP_003465360.1">
    <property type="nucleotide sequence ID" value="NZ_APML01000016.1"/>
</dbReference>
<evidence type="ECO:0000256" key="3">
    <source>
        <dbReference type="SAM" id="Phobius"/>
    </source>
</evidence>
<dbReference type="eggNOG" id="COG1268">
    <property type="taxonomic scope" value="Bacteria"/>
</dbReference>
<accession>N4WNN7</accession>
<gene>
    <name evidence="4" type="ORF">J416_04361</name>
</gene>
<keyword evidence="3" id="KW-1133">Transmembrane helix</keyword>
<dbReference type="PATRIC" id="fig|1308866.3.peg.881"/>
<dbReference type="PANTHER" id="PTHR34295:SF1">
    <property type="entry name" value="BIOTIN TRANSPORTER BIOY"/>
    <property type="match status" value="1"/>
</dbReference>
<dbReference type="EMBL" id="APML01000016">
    <property type="protein sequence ID" value="ENH97762.1"/>
    <property type="molecule type" value="Genomic_DNA"/>
</dbReference>
<evidence type="ECO:0000256" key="1">
    <source>
        <dbReference type="ARBA" id="ARBA00010692"/>
    </source>
</evidence>
<keyword evidence="2 3" id="KW-0472">Membrane</keyword>
<dbReference type="PANTHER" id="PTHR34295">
    <property type="entry name" value="BIOTIN TRANSPORTER BIOY"/>
    <property type="match status" value="1"/>
</dbReference>
<dbReference type="GO" id="GO:0005886">
    <property type="term" value="C:plasma membrane"/>
    <property type="evidence" value="ECO:0007669"/>
    <property type="project" value="UniProtKB-SubCell"/>
</dbReference>
<reference evidence="4 5" key="1">
    <citation type="submission" date="2013-03" db="EMBL/GenBank/DDBJ databases">
        <title>Draft genome sequence of Gracibacillus halophilus YIM-C55.5, a moderately halophilic and thermophilic organism from the Xiaochaidamu salt lake.</title>
        <authorList>
            <person name="Sugumar T."/>
            <person name="Polireddy D.R."/>
            <person name="Antony A."/>
            <person name="Madhava Y.R."/>
            <person name="Sivakumar N."/>
        </authorList>
    </citation>
    <scope>NUCLEOTIDE SEQUENCE [LARGE SCALE GENOMIC DNA]</scope>
    <source>
        <strain evidence="4 5">YIM-C55.5</strain>
    </source>
</reference>
<evidence type="ECO:0000313" key="5">
    <source>
        <dbReference type="Proteomes" id="UP000012283"/>
    </source>
</evidence>
<comment type="subcellular location">
    <subcellularLocation>
        <location evidence="2">Cell membrane</location>
        <topology evidence="2">Multi-pass membrane protein</topology>
    </subcellularLocation>
</comment>
<feature type="transmembrane region" description="Helical" evidence="3">
    <location>
        <begin position="148"/>
        <end position="172"/>
    </location>
</feature>
<dbReference type="STRING" id="1308866.J416_04361"/>
<dbReference type="GO" id="GO:0015225">
    <property type="term" value="F:biotin transmembrane transporter activity"/>
    <property type="evidence" value="ECO:0007669"/>
    <property type="project" value="UniProtKB-UniRule"/>
</dbReference>
<sequence length="193" mass="20967">MKLHTKDITFAAMFAALMAIGANITSFIVIGGVPITLTTFFCILAGLLLGSRLGAISMIVYTLVGFAGAPVFANFSGGIMVIAKPTFGFILSYIIVAYVTGKIVEKKPTRNIFIAASLIGMGINYFVGTNWMYVAYKYIVETPFDYSIVWSWMLAPLPKDFILSIFAGLLAYRMKGIVTQPNTTDAVNTKQVS</sequence>
<keyword evidence="2" id="KW-0813">Transport</keyword>
<feature type="transmembrane region" description="Helical" evidence="3">
    <location>
        <begin position="112"/>
        <end position="136"/>
    </location>
</feature>
<evidence type="ECO:0000313" key="4">
    <source>
        <dbReference type="EMBL" id="ENH97762.1"/>
    </source>
</evidence>
<comment type="similarity">
    <text evidence="1 2">Belongs to the BioY family.</text>
</comment>
<name>N4WNN7_9BACI</name>